<name>A0A5B0RM89_PUCGR</name>
<evidence type="ECO:0000313" key="1">
    <source>
        <dbReference type="EMBL" id="KAA1126737.1"/>
    </source>
</evidence>
<evidence type="ECO:0000313" key="2">
    <source>
        <dbReference type="Proteomes" id="UP000325313"/>
    </source>
</evidence>
<organism evidence="1 2">
    <name type="scientific">Puccinia graminis f. sp. tritici</name>
    <dbReference type="NCBI Taxonomy" id="56615"/>
    <lineage>
        <taxon>Eukaryota</taxon>
        <taxon>Fungi</taxon>
        <taxon>Dikarya</taxon>
        <taxon>Basidiomycota</taxon>
        <taxon>Pucciniomycotina</taxon>
        <taxon>Pucciniomycetes</taxon>
        <taxon>Pucciniales</taxon>
        <taxon>Pucciniaceae</taxon>
        <taxon>Puccinia</taxon>
    </lineage>
</organism>
<dbReference type="Proteomes" id="UP000325313">
    <property type="component" value="Unassembled WGS sequence"/>
</dbReference>
<dbReference type="EMBL" id="VDEP01000170">
    <property type="protein sequence ID" value="KAA1126737.1"/>
    <property type="molecule type" value="Genomic_DNA"/>
</dbReference>
<dbReference type="AlphaFoldDB" id="A0A5B0RM89"/>
<proteinExistence type="predicted"/>
<gene>
    <name evidence="1" type="ORF">PGTUg99_011676</name>
</gene>
<comment type="caution">
    <text evidence="1">The sequence shown here is derived from an EMBL/GenBank/DDBJ whole genome shotgun (WGS) entry which is preliminary data.</text>
</comment>
<accession>A0A5B0RM89</accession>
<sequence length="94" mass="10689">MHVAGHHSQAPHPQNPYPPKPCPAVLVDLLQRKEPRMTGYWVLFQRTLIIVVIRSAGWMAQADGKSQEYPTLARVHHQYRFPRLSVLTIGRGAL</sequence>
<reference evidence="1 2" key="1">
    <citation type="submission" date="2019-05" db="EMBL/GenBank/DDBJ databases">
        <title>Emergence of the Ug99 lineage of the wheat stem rust pathogen through somatic hybridization.</title>
        <authorList>
            <person name="Li F."/>
            <person name="Upadhyaya N.M."/>
            <person name="Sperschneider J."/>
            <person name="Matny O."/>
            <person name="Nguyen-Phuc H."/>
            <person name="Mago R."/>
            <person name="Raley C."/>
            <person name="Miller M.E."/>
            <person name="Silverstein K.A.T."/>
            <person name="Henningsen E."/>
            <person name="Hirsch C.D."/>
            <person name="Visser B."/>
            <person name="Pretorius Z.A."/>
            <person name="Steffenson B.J."/>
            <person name="Schwessinger B."/>
            <person name="Dodds P.N."/>
            <person name="Figueroa M."/>
        </authorList>
    </citation>
    <scope>NUCLEOTIDE SEQUENCE [LARGE SCALE GENOMIC DNA]</scope>
    <source>
        <strain evidence="1 2">Ug99</strain>
    </source>
</reference>
<protein>
    <submittedName>
        <fullName evidence="1">Uncharacterized protein</fullName>
    </submittedName>
</protein>